<organism evidence="1 2">
    <name type="scientific">Catharanthus roseus</name>
    <name type="common">Madagascar periwinkle</name>
    <name type="synonym">Vinca rosea</name>
    <dbReference type="NCBI Taxonomy" id="4058"/>
    <lineage>
        <taxon>Eukaryota</taxon>
        <taxon>Viridiplantae</taxon>
        <taxon>Streptophyta</taxon>
        <taxon>Embryophyta</taxon>
        <taxon>Tracheophyta</taxon>
        <taxon>Spermatophyta</taxon>
        <taxon>Magnoliopsida</taxon>
        <taxon>eudicotyledons</taxon>
        <taxon>Gunneridae</taxon>
        <taxon>Pentapetalae</taxon>
        <taxon>asterids</taxon>
        <taxon>lamiids</taxon>
        <taxon>Gentianales</taxon>
        <taxon>Apocynaceae</taxon>
        <taxon>Rauvolfioideae</taxon>
        <taxon>Vinceae</taxon>
        <taxon>Catharanthinae</taxon>
        <taxon>Catharanthus</taxon>
    </lineage>
</organism>
<comment type="caution">
    <text evidence="1">The sequence shown here is derived from an EMBL/GenBank/DDBJ whole genome shotgun (WGS) entry which is preliminary data.</text>
</comment>
<keyword evidence="2" id="KW-1185">Reference proteome</keyword>
<accession>A0ACC0ACM1</accession>
<proteinExistence type="predicted"/>
<reference evidence="2" key="1">
    <citation type="journal article" date="2023" name="Nat. Plants">
        <title>Single-cell RNA sequencing provides a high-resolution roadmap for understanding the multicellular compartmentation of specialized metabolism.</title>
        <authorList>
            <person name="Sun S."/>
            <person name="Shen X."/>
            <person name="Li Y."/>
            <person name="Li Y."/>
            <person name="Wang S."/>
            <person name="Li R."/>
            <person name="Zhang H."/>
            <person name="Shen G."/>
            <person name="Guo B."/>
            <person name="Wei J."/>
            <person name="Xu J."/>
            <person name="St-Pierre B."/>
            <person name="Chen S."/>
            <person name="Sun C."/>
        </authorList>
    </citation>
    <scope>NUCLEOTIDE SEQUENCE [LARGE SCALE GENOMIC DNA]</scope>
</reference>
<dbReference type="EMBL" id="CM044706">
    <property type="protein sequence ID" value="KAI5658010.1"/>
    <property type="molecule type" value="Genomic_DNA"/>
</dbReference>
<gene>
    <name evidence="1" type="ORF">M9H77_26803</name>
</gene>
<dbReference type="Proteomes" id="UP001060085">
    <property type="component" value="Linkage Group LG06"/>
</dbReference>
<evidence type="ECO:0000313" key="2">
    <source>
        <dbReference type="Proteomes" id="UP001060085"/>
    </source>
</evidence>
<sequence length="309" mass="36474">MVNLFTYELVLDIDHMLKCSPSCAFPEKQLMVSIARIKPCFHDLELLHDNLIFDRLFANVSTSCASIWSKICIFLRTFVENGYDERVHCFFWNLCGDFHAKFKGEFVENCDYESSFFYASKKNFDGFIPSIRLLCLVRYKLEFPHEDHFKRKKMNGSLKVFKAHLCDLVKTTFGNGVFEVNLKNLVEKHLVYSSAFVDFLFKDEALNEKIVQNIKSCVKIENQSLSATLLYSLTFKEFLNELIFKRELKVLQVLMLTQECSLLNNVLKLFWKKPCQNFLLYHLLFKEIFWKHALAEEQFSTSKDFYGRY</sequence>
<name>A0ACC0ACM1_CATRO</name>
<protein>
    <submittedName>
        <fullName evidence="1">Uncharacterized protein</fullName>
    </submittedName>
</protein>
<evidence type="ECO:0000313" key="1">
    <source>
        <dbReference type="EMBL" id="KAI5658010.1"/>
    </source>
</evidence>